<dbReference type="EMBL" id="ML145114">
    <property type="protein sequence ID" value="TBU59406.1"/>
    <property type="molecule type" value="Genomic_DNA"/>
</dbReference>
<name>A0A4Q9P5S3_9APHY</name>
<gene>
    <name evidence="1" type="ORF">BD310DRAFT_414149</name>
</gene>
<reference evidence="1 2" key="1">
    <citation type="submission" date="2019-01" db="EMBL/GenBank/DDBJ databases">
        <title>Draft genome sequences of three monokaryotic isolates of the white-rot basidiomycete fungus Dichomitus squalens.</title>
        <authorList>
            <consortium name="DOE Joint Genome Institute"/>
            <person name="Lopez S.C."/>
            <person name="Andreopoulos B."/>
            <person name="Pangilinan J."/>
            <person name="Lipzen A."/>
            <person name="Riley R."/>
            <person name="Ahrendt S."/>
            <person name="Ng V."/>
            <person name="Barry K."/>
            <person name="Daum C."/>
            <person name="Grigoriev I.V."/>
            <person name="Hilden K.S."/>
            <person name="Makela M.R."/>
            <person name="de Vries R.P."/>
        </authorList>
    </citation>
    <scope>NUCLEOTIDE SEQUENCE [LARGE SCALE GENOMIC DNA]</scope>
    <source>
        <strain evidence="1 2">CBS 464.89</strain>
    </source>
</reference>
<evidence type="ECO:0000313" key="1">
    <source>
        <dbReference type="EMBL" id="TBU59406.1"/>
    </source>
</evidence>
<protein>
    <submittedName>
        <fullName evidence="1">Uncharacterized protein</fullName>
    </submittedName>
</protein>
<keyword evidence="2" id="KW-1185">Reference proteome</keyword>
<proteinExistence type="predicted"/>
<evidence type="ECO:0000313" key="2">
    <source>
        <dbReference type="Proteomes" id="UP000292082"/>
    </source>
</evidence>
<sequence length="209" mass="24041">MRFLHTRTGRFCWVDDPKETPFAILSHVWIKNPPPPGEVPEQSYEEVLRIAQITLPDKDSSILPMLHRKIQKFCEVALKDGFDLCWLRSSFTLCIPHRHTGLEVALQRDENIHKSLKEVSQFFEVRLSKWSRQALERAGYRIVLPRRGEDPDITPSSRNRAISGVEKTEDGLPSQVHLRSGKVTRSSSAWGVAAARTDVRQGCLSWEWR</sequence>
<organism evidence="1 2">
    <name type="scientific">Dichomitus squalens</name>
    <dbReference type="NCBI Taxonomy" id="114155"/>
    <lineage>
        <taxon>Eukaryota</taxon>
        <taxon>Fungi</taxon>
        <taxon>Dikarya</taxon>
        <taxon>Basidiomycota</taxon>
        <taxon>Agaricomycotina</taxon>
        <taxon>Agaricomycetes</taxon>
        <taxon>Polyporales</taxon>
        <taxon>Polyporaceae</taxon>
        <taxon>Dichomitus</taxon>
    </lineage>
</organism>
<accession>A0A4Q9P5S3</accession>
<dbReference type="Proteomes" id="UP000292082">
    <property type="component" value="Unassembled WGS sequence"/>
</dbReference>
<dbReference type="AlphaFoldDB" id="A0A4Q9P5S3"/>